<feature type="domain" description="DSBA-like thioredoxin" evidence="1">
    <location>
        <begin position="15"/>
        <end position="188"/>
    </location>
</feature>
<dbReference type="CDD" id="cd03025">
    <property type="entry name" value="DsbA_FrnE_like"/>
    <property type="match status" value="1"/>
</dbReference>
<dbReference type="Proteomes" id="UP000594778">
    <property type="component" value="Chromosome"/>
</dbReference>
<dbReference type="SUPFAM" id="SSF52833">
    <property type="entry name" value="Thioredoxin-like"/>
    <property type="match status" value="1"/>
</dbReference>
<name>A0A7T2S5Q9_DELAC</name>
<evidence type="ECO:0000259" key="1">
    <source>
        <dbReference type="Pfam" id="PF01323"/>
    </source>
</evidence>
<sequence length="257" mass="27389">MTTTAQPPFVLHYIFDPLCGWCYAAAPLVKAARSVPGVTLQWHGGGMLTGAHTRTITADWRGHVMPHDQRIAEMTGQPFGTAYFDGLLNDLGAVLDSEPPTTALLAAEEVAGRGLDMLARQQQAHYVEGRRISDPAVLRELAQDLGLDGQAFAQAFQRLSGAATQAHITEAREWLELAQGQGFPTFALEFDHPEAEQPGQRAVQRIDIGPWLGDADGWAVQLGEWVEQVSALLQGGSAAPADAPGCDADGCALPGQG</sequence>
<protein>
    <submittedName>
        <fullName evidence="2">DsbA family protein</fullName>
    </submittedName>
</protein>
<reference evidence="2 3" key="1">
    <citation type="submission" date="2020-12" db="EMBL/GenBank/DDBJ databases">
        <title>FDA dAtabase for Regulatory Grade micrObial Sequences (FDA-ARGOS): Supporting development and validation of Infectious Disease Dx tests.</title>
        <authorList>
            <person name="Sproer C."/>
            <person name="Gronow S."/>
            <person name="Severitt S."/>
            <person name="Schroder I."/>
            <person name="Tallon L."/>
            <person name="Sadzewicz L."/>
            <person name="Zhao X."/>
            <person name="Boylan J."/>
            <person name="Ott S."/>
            <person name="Bowen H."/>
            <person name="Vavikolanu K."/>
            <person name="Mehta A."/>
            <person name="Aluvathingal J."/>
            <person name="Nadendla S."/>
            <person name="Lowell S."/>
            <person name="Myers T."/>
            <person name="Yan Y."/>
            <person name="Sichtig H."/>
        </authorList>
    </citation>
    <scope>NUCLEOTIDE SEQUENCE [LARGE SCALE GENOMIC DNA]</scope>
    <source>
        <strain evidence="2 3">FDAARGOS_909</strain>
    </source>
</reference>
<evidence type="ECO:0000313" key="2">
    <source>
        <dbReference type="EMBL" id="QPS09379.1"/>
    </source>
</evidence>
<dbReference type="AlphaFoldDB" id="A0A7T2S5Q9"/>
<evidence type="ECO:0000313" key="3">
    <source>
        <dbReference type="Proteomes" id="UP000594778"/>
    </source>
</evidence>
<dbReference type="EMBL" id="CP065668">
    <property type="protein sequence ID" value="QPS09379.1"/>
    <property type="molecule type" value="Genomic_DNA"/>
</dbReference>
<dbReference type="Gene3D" id="3.40.30.10">
    <property type="entry name" value="Glutaredoxin"/>
    <property type="match status" value="1"/>
</dbReference>
<dbReference type="RefSeq" id="WP_197956324.1">
    <property type="nucleotide sequence ID" value="NZ_CP065668.1"/>
</dbReference>
<accession>A0A7T2S5Q9</accession>
<dbReference type="InterPro" id="IPR036249">
    <property type="entry name" value="Thioredoxin-like_sf"/>
</dbReference>
<dbReference type="GO" id="GO:0016491">
    <property type="term" value="F:oxidoreductase activity"/>
    <property type="evidence" value="ECO:0007669"/>
    <property type="project" value="InterPro"/>
</dbReference>
<dbReference type="PANTHER" id="PTHR13887:SF51">
    <property type="entry name" value="DSBA FAMILY PROTEIN"/>
    <property type="match status" value="1"/>
</dbReference>
<dbReference type="PANTHER" id="PTHR13887">
    <property type="entry name" value="GLUTATHIONE S-TRANSFERASE KAPPA"/>
    <property type="match status" value="1"/>
</dbReference>
<dbReference type="InterPro" id="IPR001853">
    <property type="entry name" value="DSBA-like_thioredoxin_dom"/>
</dbReference>
<proteinExistence type="predicted"/>
<gene>
    <name evidence="2" type="ORF">I6G66_04930</name>
</gene>
<organism evidence="2 3">
    <name type="scientific">Delftia acidovorans</name>
    <name type="common">Pseudomonas acidovorans</name>
    <name type="synonym">Comamonas acidovorans</name>
    <dbReference type="NCBI Taxonomy" id="80866"/>
    <lineage>
        <taxon>Bacteria</taxon>
        <taxon>Pseudomonadati</taxon>
        <taxon>Pseudomonadota</taxon>
        <taxon>Betaproteobacteria</taxon>
        <taxon>Burkholderiales</taxon>
        <taxon>Comamonadaceae</taxon>
        <taxon>Delftia</taxon>
    </lineage>
</organism>
<dbReference type="Pfam" id="PF01323">
    <property type="entry name" value="DSBA"/>
    <property type="match status" value="1"/>
</dbReference>